<accession>A0AAD1U2A7</accession>
<dbReference type="SMART" id="SM00698">
    <property type="entry name" value="MORN"/>
    <property type="match status" value="2"/>
</dbReference>
<evidence type="ECO:0000256" key="1">
    <source>
        <dbReference type="ARBA" id="ARBA00022737"/>
    </source>
</evidence>
<reference evidence="3" key="1">
    <citation type="submission" date="2023-07" db="EMBL/GenBank/DDBJ databases">
        <authorList>
            <consortium name="AG Swart"/>
            <person name="Singh M."/>
            <person name="Singh A."/>
            <person name="Seah K."/>
            <person name="Emmerich C."/>
        </authorList>
    </citation>
    <scope>NUCLEOTIDE SEQUENCE</scope>
    <source>
        <strain evidence="3">DP1</strain>
    </source>
</reference>
<evidence type="ECO:0000313" key="4">
    <source>
        <dbReference type="Proteomes" id="UP001295684"/>
    </source>
</evidence>
<dbReference type="Pfam" id="PF02493">
    <property type="entry name" value="MORN"/>
    <property type="match status" value="2"/>
</dbReference>
<evidence type="ECO:0000256" key="2">
    <source>
        <dbReference type="SAM" id="MobiDB-lite"/>
    </source>
</evidence>
<dbReference type="AlphaFoldDB" id="A0AAD1U2A7"/>
<keyword evidence="4" id="KW-1185">Reference proteome</keyword>
<dbReference type="Proteomes" id="UP001295684">
    <property type="component" value="Unassembled WGS sequence"/>
</dbReference>
<proteinExistence type="predicted"/>
<feature type="region of interest" description="Disordered" evidence="2">
    <location>
        <begin position="115"/>
        <end position="134"/>
    </location>
</feature>
<sequence>MRAPYPFPRKNSRGLEFTNISTEDPKEIHLPPWKRASSTKARKYQVQRENSANLDSPHQEMYEKSVASGRNSSLNQNSQLGYIKGSLIKKNADKARALSVIRTLNHKSQIDDYSRLGSNVSTERKRSSRRNSRKVSQFCNIKALPLPQGFKNSSYKPDLSMLMLPGNRKKAIKEDIMKIKSQEIESNLKLEIEEIKAIRSSQPGNLKIKPRRIRPLKERFVEFDVNTPQKSTSTKLSLLDESQGFDPEIFAETLEDCILSLKCNNPALKDQNGLKSLSEFKLSNTKKRSIEPLLHKRKEGIILVNNEYKVLNQKAAKIEHFWGRAILPHRIYHLKSIEKASFMKEVLRWDIFEEYFLAFFIKTMDFNYFQIRFSLVEFMKLLFKELVEYKVDKEEFSWPPETIYHPVQQEDHAEVYNGPVVTRTSWINFAATGGIRKILLTLAKSPISEEAKKKENKRFTRLDTVFRIDDGIYRYACGSIYKGQRKGILRDGAGTFSLCTGEASYEGEWEEGLMHGKGKLRIGTKKGASLENEGTFEGKWKNGLREGTGRVAWDDQSEFHGQFEINDMIFGTFTWFDYLGHLHRYLGLFKDYKMTHQGSLHPTQANLSPL</sequence>
<dbReference type="PANTHER" id="PTHR43215">
    <property type="entry name" value="RADIAL SPOKE HEAD 1 HOMOLOG"/>
    <property type="match status" value="1"/>
</dbReference>
<dbReference type="SUPFAM" id="SSF82185">
    <property type="entry name" value="Histone H3 K4-specific methyltransferase SET7/9 N-terminal domain"/>
    <property type="match status" value="1"/>
</dbReference>
<dbReference type="InterPro" id="IPR003409">
    <property type="entry name" value="MORN"/>
</dbReference>
<comment type="caution">
    <text evidence="3">The sequence shown here is derived from an EMBL/GenBank/DDBJ whole genome shotgun (WGS) entry which is preliminary data.</text>
</comment>
<organism evidence="3 4">
    <name type="scientific">Euplotes crassus</name>
    <dbReference type="NCBI Taxonomy" id="5936"/>
    <lineage>
        <taxon>Eukaryota</taxon>
        <taxon>Sar</taxon>
        <taxon>Alveolata</taxon>
        <taxon>Ciliophora</taxon>
        <taxon>Intramacronucleata</taxon>
        <taxon>Spirotrichea</taxon>
        <taxon>Hypotrichia</taxon>
        <taxon>Euplotida</taxon>
        <taxon>Euplotidae</taxon>
        <taxon>Moneuplotes</taxon>
    </lineage>
</organism>
<dbReference type="EMBL" id="CAMPGE010000269">
    <property type="protein sequence ID" value="CAI2359006.1"/>
    <property type="molecule type" value="Genomic_DNA"/>
</dbReference>
<keyword evidence="1" id="KW-0677">Repeat</keyword>
<name>A0AAD1U2A7_EUPCR</name>
<evidence type="ECO:0000313" key="3">
    <source>
        <dbReference type="EMBL" id="CAI2359006.1"/>
    </source>
</evidence>
<protein>
    <submittedName>
        <fullName evidence="3">Uncharacterized protein</fullName>
    </submittedName>
</protein>
<gene>
    <name evidence="3" type="ORF">ECRASSUSDP1_LOCUS290</name>
</gene>
<dbReference type="PANTHER" id="PTHR43215:SF14">
    <property type="entry name" value="RADIAL SPOKE HEAD 1 HOMOLOG"/>
    <property type="match status" value="1"/>
</dbReference>